<dbReference type="InterPro" id="IPR000160">
    <property type="entry name" value="GGDEF_dom"/>
</dbReference>
<dbReference type="Gene3D" id="3.30.70.270">
    <property type="match status" value="1"/>
</dbReference>
<comment type="caution">
    <text evidence="3">The sequence shown here is derived from an EMBL/GenBank/DDBJ whole genome shotgun (WGS) entry which is preliminary data.</text>
</comment>
<protein>
    <recommendedName>
        <fullName evidence="2">GGDEF domain-containing protein</fullName>
    </recommendedName>
</protein>
<dbReference type="PROSITE" id="PS50887">
    <property type="entry name" value="GGDEF"/>
    <property type="match status" value="1"/>
</dbReference>
<sequence length="222" mass="24956">MPTEGRIDVLQSPEYKLREDVARLIQENEKLKAELERAGIDGLTGLLLPKFLEPNLQKIVEELNLDNDRRFSGHKEGVLVLFFDIDDFKKFNDSYGHDVGNAVLSMVGGQAKKVLFRPGDSAYRYGGEEIVLVLVLDQDFSEEEIEDLVKKKQKAVSSLKVTAENIETKKEETVPIMLSAGFAFKKRGDVTFGVGDLLKTADHRMIADKKTKGDRRKEAEIA</sequence>
<gene>
    <name evidence="3" type="ORF">A2121_02330</name>
</gene>
<dbReference type="PANTHER" id="PTHR45138">
    <property type="entry name" value="REGULATORY COMPONENTS OF SENSORY TRANSDUCTION SYSTEM"/>
    <property type="match status" value="1"/>
</dbReference>
<name>A0A1F6TMA6_9BACT</name>
<dbReference type="Proteomes" id="UP000176484">
    <property type="component" value="Unassembled WGS sequence"/>
</dbReference>
<feature type="domain" description="GGDEF" evidence="2">
    <location>
        <begin position="76"/>
        <end position="222"/>
    </location>
</feature>
<dbReference type="Pfam" id="PF00990">
    <property type="entry name" value="GGDEF"/>
    <property type="match status" value="1"/>
</dbReference>
<dbReference type="SMART" id="SM00267">
    <property type="entry name" value="GGDEF"/>
    <property type="match status" value="1"/>
</dbReference>
<evidence type="ECO:0000256" key="1">
    <source>
        <dbReference type="SAM" id="Coils"/>
    </source>
</evidence>
<feature type="coiled-coil region" evidence="1">
    <location>
        <begin position="14"/>
        <end position="41"/>
    </location>
</feature>
<dbReference type="GO" id="GO:0043709">
    <property type="term" value="P:cell adhesion involved in single-species biofilm formation"/>
    <property type="evidence" value="ECO:0007669"/>
    <property type="project" value="TreeGrafter"/>
</dbReference>
<dbReference type="GO" id="GO:1902201">
    <property type="term" value="P:negative regulation of bacterial-type flagellum-dependent cell motility"/>
    <property type="evidence" value="ECO:0007669"/>
    <property type="project" value="TreeGrafter"/>
</dbReference>
<dbReference type="CDD" id="cd01949">
    <property type="entry name" value="GGDEF"/>
    <property type="match status" value="1"/>
</dbReference>
<accession>A0A1F6TMA6</accession>
<keyword evidence="1" id="KW-0175">Coiled coil</keyword>
<dbReference type="GO" id="GO:0052621">
    <property type="term" value="F:diguanylate cyclase activity"/>
    <property type="evidence" value="ECO:0007669"/>
    <property type="project" value="TreeGrafter"/>
</dbReference>
<dbReference type="AlphaFoldDB" id="A0A1F6TMA6"/>
<dbReference type="NCBIfam" id="TIGR00254">
    <property type="entry name" value="GGDEF"/>
    <property type="match status" value="1"/>
</dbReference>
<dbReference type="GO" id="GO:0005886">
    <property type="term" value="C:plasma membrane"/>
    <property type="evidence" value="ECO:0007669"/>
    <property type="project" value="TreeGrafter"/>
</dbReference>
<evidence type="ECO:0000259" key="2">
    <source>
        <dbReference type="PROSITE" id="PS50887"/>
    </source>
</evidence>
<dbReference type="PANTHER" id="PTHR45138:SF9">
    <property type="entry name" value="DIGUANYLATE CYCLASE DGCM-RELATED"/>
    <property type="match status" value="1"/>
</dbReference>
<evidence type="ECO:0000313" key="4">
    <source>
        <dbReference type="Proteomes" id="UP000176484"/>
    </source>
</evidence>
<dbReference type="InterPro" id="IPR029787">
    <property type="entry name" value="Nucleotide_cyclase"/>
</dbReference>
<evidence type="ECO:0000313" key="3">
    <source>
        <dbReference type="EMBL" id="OGI46199.1"/>
    </source>
</evidence>
<reference evidence="3 4" key="1">
    <citation type="journal article" date="2016" name="Nat. Commun.">
        <title>Thousands of microbial genomes shed light on interconnected biogeochemical processes in an aquifer system.</title>
        <authorList>
            <person name="Anantharaman K."/>
            <person name="Brown C.T."/>
            <person name="Hug L.A."/>
            <person name="Sharon I."/>
            <person name="Castelle C.J."/>
            <person name="Probst A.J."/>
            <person name="Thomas B.C."/>
            <person name="Singh A."/>
            <person name="Wilkins M.J."/>
            <person name="Karaoz U."/>
            <person name="Brodie E.L."/>
            <person name="Williams K.H."/>
            <person name="Hubbard S.S."/>
            <person name="Banfield J.F."/>
        </authorList>
    </citation>
    <scope>NUCLEOTIDE SEQUENCE [LARGE SCALE GENOMIC DNA]</scope>
</reference>
<dbReference type="InterPro" id="IPR043128">
    <property type="entry name" value="Rev_trsase/Diguanyl_cyclase"/>
</dbReference>
<proteinExistence type="predicted"/>
<dbReference type="SUPFAM" id="SSF55073">
    <property type="entry name" value="Nucleotide cyclase"/>
    <property type="match status" value="1"/>
</dbReference>
<dbReference type="EMBL" id="MFTD01000027">
    <property type="protein sequence ID" value="OGI46199.1"/>
    <property type="molecule type" value="Genomic_DNA"/>
</dbReference>
<dbReference type="InterPro" id="IPR050469">
    <property type="entry name" value="Diguanylate_Cyclase"/>
</dbReference>
<organism evidence="3 4">
    <name type="scientific">Candidatus Nomurabacteria bacterium GWB1_40_6</name>
    <dbReference type="NCBI Taxonomy" id="1801727"/>
    <lineage>
        <taxon>Bacteria</taxon>
        <taxon>Candidatus Nomuraibacteriota</taxon>
    </lineage>
</organism>